<feature type="transmembrane region" description="Helical" evidence="10">
    <location>
        <begin position="362"/>
        <end position="382"/>
    </location>
</feature>
<dbReference type="PANTHER" id="PTHR11011:SF61">
    <property type="entry name" value="FATTY ACYL-COA REDUCTASE"/>
    <property type="match status" value="1"/>
</dbReference>
<dbReference type="InterPro" id="IPR013120">
    <property type="entry name" value="FAR_NAD-bd"/>
</dbReference>
<keyword evidence="7 10" id="KW-0443">Lipid metabolism</keyword>
<dbReference type="InterPro" id="IPR036291">
    <property type="entry name" value="NAD(P)-bd_dom_sf"/>
</dbReference>
<gene>
    <name evidence="13" type="ORF">NQ315_000328</name>
</gene>
<name>A0AAV8VQL6_9CUCU</name>
<evidence type="ECO:0000256" key="9">
    <source>
        <dbReference type="ARBA" id="ARBA00052530"/>
    </source>
</evidence>
<dbReference type="EC" id="1.2.1.84" evidence="10"/>
<dbReference type="CDD" id="cd05236">
    <property type="entry name" value="FAR-N_SDR_e"/>
    <property type="match status" value="1"/>
</dbReference>
<dbReference type="CDD" id="cd09071">
    <property type="entry name" value="FAR_C"/>
    <property type="match status" value="1"/>
</dbReference>
<feature type="domain" description="Thioester reductase (TE)" evidence="12">
    <location>
        <begin position="24"/>
        <end position="295"/>
    </location>
</feature>
<feature type="domain" description="Fatty acyl-CoA reductase C-terminal" evidence="11">
    <location>
        <begin position="365"/>
        <end position="457"/>
    </location>
</feature>
<feature type="transmembrane region" description="Helical" evidence="10">
    <location>
        <begin position="471"/>
        <end position="492"/>
    </location>
</feature>
<dbReference type="InterPro" id="IPR033640">
    <property type="entry name" value="FAR_C"/>
</dbReference>
<evidence type="ECO:0000259" key="12">
    <source>
        <dbReference type="Pfam" id="PF07993"/>
    </source>
</evidence>
<dbReference type="Gene3D" id="3.40.50.720">
    <property type="entry name" value="NAD(P)-binding Rossmann-like Domain"/>
    <property type="match status" value="1"/>
</dbReference>
<evidence type="ECO:0000256" key="1">
    <source>
        <dbReference type="ARBA" id="ARBA00004141"/>
    </source>
</evidence>
<dbReference type="AlphaFoldDB" id="A0AAV8VQL6"/>
<dbReference type="EMBL" id="JANEYG010000041">
    <property type="protein sequence ID" value="KAJ8916683.1"/>
    <property type="molecule type" value="Genomic_DNA"/>
</dbReference>
<dbReference type="Proteomes" id="UP001159042">
    <property type="component" value="Unassembled WGS sequence"/>
</dbReference>
<evidence type="ECO:0000256" key="8">
    <source>
        <dbReference type="ARBA" id="ARBA00023136"/>
    </source>
</evidence>
<evidence type="ECO:0000259" key="11">
    <source>
        <dbReference type="Pfam" id="PF03015"/>
    </source>
</evidence>
<sequence>MTDADLEKYPDRVAELYKGKTLFITGGTGFVGKVLVEKLLRSCSGVKKILLLVRTKKEKKPQERIKEIMNGPLFDMVKKQRGEEIINKVVAISGDVMLPDLGLSKEDRDTITNEAEVIFHCAATIRFDEPLKKAVLLNVRGVKLMLDLAKECKKLLLFSHLSTAYCHLHERVLYERVYPPPADPHRVIQTVEWMNEDIINSITPKILGDFPNTYAFTKALGESLVADEMDKLPIVILRPSIVIPIWKEPIPGWTDNINGPAGLLIGAGKGVIRTMYCNSDRYADYLPVDIGVNAMIVSTWDYMTHGKRRIYNLTSSSEYKISWSEIIEIGREVINTKMPLNGVAWYPGGSMKKSRFIHNVCFYLFHIIPAIIVDTLLVLLGYKPVLLHAQKRIAKGFEVFEYYANNQWDFVNDESLDARKLLNPKERVIYKVDGDGMNYFEYFTNCVHCTRLYILKEPDETIPAAMRHMKVMWFVDVLTKLGFALGFLYLLWAKLFKPLLGLV</sequence>
<evidence type="ECO:0000256" key="3">
    <source>
        <dbReference type="ARBA" id="ARBA00022516"/>
    </source>
</evidence>
<dbReference type="GO" id="GO:0016020">
    <property type="term" value="C:membrane"/>
    <property type="evidence" value="ECO:0007669"/>
    <property type="project" value="UniProtKB-SubCell"/>
</dbReference>
<evidence type="ECO:0000313" key="14">
    <source>
        <dbReference type="Proteomes" id="UP001159042"/>
    </source>
</evidence>
<comment type="similarity">
    <text evidence="2 10">Belongs to the fatty acyl-CoA reductase family.</text>
</comment>
<evidence type="ECO:0000313" key="13">
    <source>
        <dbReference type="EMBL" id="KAJ8916683.1"/>
    </source>
</evidence>
<evidence type="ECO:0000256" key="10">
    <source>
        <dbReference type="RuleBase" id="RU363097"/>
    </source>
</evidence>
<keyword evidence="4 10" id="KW-0812">Transmembrane</keyword>
<dbReference type="GO" id="GO:0102965">
    <property type="term" value="F:alcohol-forming long-chain fatty acyl-CoA reductase activity"/>
    <property type="evidence" value="ECO:0007669"/>
    <property type="project" value="UniProtKB-EC"/>
</dbReference>
<dbReference type="Pfam" id="PF07993">
    <property type="entry name" value="NAD_binding_4"/>
    <property type="match status" value="1"/>
</dbReference>
<dbReference type="PANTHER" id="PTHR11011">
    <property type="entry name" value="MALE STERILITY PROTEIN 2-RELATED"/>
    <property type="match status" value="1"/>
</dbReference>
<evidence type="ECO:0000256" key="7">
    <source>
        <dbReference type="ARBA" id="ARBA00023098"/>
    </source>
</evidence>
<dbReference type="FunFam" id="3.40.50.720:FF:000143">
    <property type="entry name" value="Fatty acyl-CoA reductase"/>
    <property type="match status" value="1"/>
</dbReference>
<evidence type="ECO:0000256" key="5">
    <source>
        <dbReference type="ARBA" id="ARBA00022857"/>
    </source>
</evidence>
<evidence type="ECO:0000256" key="4">
    <source>
        <dbReference type="ARBA" id="ARBA00022692"/>
    </source>
</evidence>
<dbReference type="SUPFAM" id="SSF51735">
    <property type="entry name" value="NAD(P)-binding Rossmann-fold domains"/>
    <property type="match status" value="1"/>
</dbReference>
<reference evidence="13 14" key="1">
    <citation type="journal article" date="2023" name="Insect Mol. Biol.">
        <title>Genome sequencing provides insights into the evolution of gene families encoding plant cell wall-degrading enzymes in longhorned beetles.</title>
        <authorList>
            <person name="Shin N.R."/>
            <person name="Okamura Y."/>
            <person name="Kirsch R."/>
            <person name="Pauchet Y."/>
        </authorList>
    </citation>
    <scope>NUCLEOTIDE SEQUENCE [LARGE SCALE GENOMIC DNA]</scope>
    <source>
        <strain evidence="13">EAD_L_NR</strain>
    </source>
</reference>
<evidence type="ECO:0000256" key="6">
    <source>
        <dbReference type="ARBA" id="ARBA00022989"/>
    </source>
</evidence>
<proteinExistence type="inferred from homology"/>
<comment type="caution">
    <text evidence="13">The sequence shown here is derived from an EMBL/GenBank/DDBJ whole genome shotgun (WGS) entry which is preliminary data.</text>
</comment>
<dbReference type="InterPro" id="IPR026055">
    <property type="entry name" value="FAR"/>
</dbReference>
<protein>
    <recommendedName>
        <fullName evidence="10">Fatty acyl-CoA reductase</fullName>
        <ecNumber evidence="10">1.2.1.84</ecNumber>
    </recommendedName>
</protein>
<keyword evidence="5 10" id="KW-0521">NADP</keyword>
<organism evidence="13 14">
    <name type="scientific">Exocentrus adspersus</name>
    <dbReference type="NCBI Taxonomy" id="1586481"/>
    <lineage>
        <taxon>Eukaryota</taxon>
        <taxon>Metazoa</taxon>
        <taxon>Ecdysozoa</taxon>
        <taxon>Arthropoda</taxon>
        <taxon>Hexapoda</taxon>
        <taxon>Insecta</taxon>
        <taxon>Pterygota</taxon>
        <taxon>Neoptera</taxon>
        <taxon>Endopterygota</taxon>
        <taxon>Coleoptera</taxon>
        <taxon>Polyphaga</taxon>
        <taxon>Cucujiformia</taxon>
        <taxon>Chrysomeloidea</taxon>
        <taxon>Cerambycidae</taxon>
        <taxon>Lamiinae</taxon>
        <taxon>Acanthocinini</taxon>
        <taxon>Exocentrus</taxon>
    </lineage>
</organism>
<comment type="subcellular location">
    <subcellularLocation>
        <location evidence="1">Membrane</location>
        <topology evidence="1">Multi-pass membrane protein</topology>
    </subcellularLocation>
</comment>
<dbReference type="GO" id="GO:0035336">
    <property type="term" value="P:long-chain fatty-acyl-CoA metabolic process"/>
    <property type="evidence" value="ECO:0007669"/>
    <property type="project" value="TreeGrafter"/>
</dbReference>
<keyword evidence="14" id="KW-1185">Reference proteome</keyword>
<keyword evidence="10" id="KW-0560">Oxidoreductase</keyword>
<keyword evidence="3 10" id="KW-0444">Lipid biosynthesis</keyword>
<dbReference type="GO" id="GO:0005777">
    <property type="term" value="C:peroxisome"/>
    <property type="evidence" value="ECO:0007669"/>
    <property type="project" value="TreeGrafter"/>
</dbReference>
<dbReference type="GO" id="GO:0080019">
    <property type="term" value="F:alcohol-forming very long-chain fatty acyl-CoA reductase activity"/>
    <property type="evidence" value="ECO:0007669"/>
    <property type="project" value="InterPro"/>
</dbReference>
<keyword evidence="6 10" id="KW-1133">Transmembrane helix</keyword>
<evidence type="ECO:0000256" key="2">
    <source>
        <dbReference type="ARBA" id="ARBA00005928"/>
    </source>
</evidence>
<keyword evidence="8 10" id="KW-0472">Membrane</keyword>
<comment type="function">
    <text evidence="10">Catalyzes the reduction of fatty acyl-CoA to fatty alcohols.</text>
</comment>
<dbReference type="Pfam" id="PF03015">
    <property type="entry name" value="Sterile"/>
    <property type="match status" value="1"/>
</dbReference>
<accession>A0AAV8VQL6</accession>
<comment type="catalytic activity">
    <reaction evidence="9 10">
        <text>a long-chain fatty acyl-CoA + 2 NADPH + 2 H(+) = a long-chain primary fatty alcohol + 2 NADP(+) + CoA</text>
        <dbReference type="Rhea" id="RHEA:52716"/>
        <dbReference type="ChEBI" id="CHEBI:15378"/>
        <dbReference type="ChEBI" id="CHEBI:57287"/>
        <dbReference type="ChEBI" id="CHEBI:57783"/>
        <dbReference type="ChEBI" id="CHEBI:58349"/>
        <dbReference type="ChEBI" id="CHEBI:77396"/>
        <dbReference type="ChEBI" id="CHEBI:83139"/>
        <dbReference type="EC" id="1.2.1.84"/>
    </reaction>
</comment>